<evidence type="ECO:0000256" key="3">
    <source>
        <dbReference type="ARBA" id="ARBA00023284"/>
    </source>
</evidence>
<accession>A0ABU1ZW27</accession>
<dbReference type="Pfam" id="PF00085">
    <property type="entry name" value="Thioredoxin"/>
    <property type="match status" value="1"/>
</dbReference>
<evidence type="ECO:0000256" key="4">
    <source>
        <dbReference type="SAM" id="MobiDB-lite"/>
    </source>
</evidence>
<proteinExistence type="inferred from homology"/>
<dbReference type="InterPro" id="IPR011990">
    <property type="entry name" value="TPR-like_helical_dom_sf"/>
</dbReference>
<dbReference type="EMBL" id="JAVDXZ010000001">
    <property type="protein sequence ID" value="MDR7329126.1"/>
    <property type="molecule type" value="Genomic_DNA"/>
</dbReference>
<dbReference type="PANTHER" id="PTHR45663:SF11">
    <property type="entry name" value="GEO12009P1"/>
    <property type="match status" value="1"/>
</dbReference>
<feature type="domain" description="Thioredoxin" evidence="5">
    <location>
        <begin position="66"/>
        <end position="131"/>
    </location>
</feature>
<protein>
    <submittedName>
        <fullName evidence="6">Thioredoxin</fullName>
    </submittedName>
</protein>
<dbReference type="InterPro" id="IPR013766">
    <property type="entry name" value="Thioredoxin_domain"/>
</dbReference>
<dbReference type="Pfam" id="PF14561">
    <property type="entry name" value="TPR_20"/>
    <property type="match status" value="1"/>
</dbReference>
<dbReference type="Gene3D" id="3.40.30.10">
    <property type="entry name" value="Glutaredoxin"/>
    <property type="match status" value="1"/>
</dbReference>
<evidence type="ECO:0000259" key="5">
    <source>
        <dbReference type="Pfam" id="PF00085"/>
    </source>
</evidence>
<sequence length="303" mass="32085">MTNPRYVAGAFDLGALKEQAQEKSEGLPAFFTVTQANLESEVLRRSLQVPVIVVVGSAQAEGNADMKKDFAELADAGALSFLVGYVDADATPEIAQALGIRGVPTVLAVAAGQPVTSFEGVQPRAALEQWIGQIVQAVGPQLPGLPEGTVQAGATADEEEPTPAEDPRLEQATAALNAGDFAAATAVYDEIIAENPPNVAEIRQARGTVELVQRLDPANRTTDAVAEAEADPASVDKQLDAADAEIVAGTPERAFQRLIDTMTAQAGEDRTRVRKRLLELFALFDNADPRVREARTRLASALY</sequence>
<dbReference type="PANTHER" id="PTHR45663">
    <property type="entry name" value="GEO12009P1"/>
    <property type="match status" value="1"/>
</dbReference>
<evidence type="ECO:0000256" key="2">
    <source>
        <dbReference type="ARBA" id="ARBA00008987"/>
    </source>
</evidence>
<organism evidence="6 7">
    <name type="scientific">Corynebacterium guangdongense</name>
    <dbReference type="NCBI Taxonomy" id="1783348"/>
    <lineage>
        <taxon>Bacteria</taxon>
        <taxon>Bacillati</taxon>
        <taxon>Actinomycetota</taxon>
        <taxon>Actinomycetes</taxon>
        <taxon>Mycobacteriales</taxon>
        <taxon>Corynebacteriaceae</taxon>
        <taxon>Corynebacterium</taxon>
    </lineage>
</organism>
<dbReference type="RefSeq" id="WP_290198094.1">
    <property type="nucleotide sequence ID" value="NZ_CP047654.1"/>
</dbReference>
<dbReference type="Gene3D" id="1.25.40.10">
    <property type="entry name" value="Tetratricopeptide repeat domain"/>
    <property type="match status" value="1"/>
</dbReference>
<reference evidence="6" key="1">
    <citation type="submission" date="2023-07" db="EMBL/GenBank/DDBJ databases">
        <title>Sequencing the genomes of 1000 actinobacteria strains.</title>
        <authorList>
            <person name="Klenk H.-P."/>
        </authorList>
    </citation>
    <scope>NUCLEOTIDE SEQUENCE</scope>
    <source>
        <strain evidence="6">DSM 107476</strain>
    </source>
</reference>
<keyword evidence="7" id="KW-1185">Reference proteome</keyword>
<comment type="caution">
    <text evidence="6">The sequence shown here is derived from an EMBL/GenBank/DDBJ whole genome shotgun (WGS) entry which is preliminary data.</text>
</comment>
<evidence type="ECO:0000313" key="7">
    <source>
        <dbReference type="Proteomes" id="UP001180840"/>
    </source>
</evidence>
<keyword evidence="3" id="KW-0676">Redox-active center</keyword>
<dbReference type="CDD" id="cd02956">
    <property type="entry name" value="ybbN"/>
    <property type="match status" value="1"/>
</dbReference>
<dbReference type="Proteomes" id="UP001180840">
    <property type="component" value="Unassembled WGS sequence"/>
</dbReference>
<dbReference type="InterPro" id="IPR036249">
    <property type="entry name" value="Thioredoxin-like_sf"/>
</dbReference>
<feature type="region of interest" description="Disordered" evidence="4">
    <location>
        <begin position="145"/>
        <end position="166"/>
    </location>
</feature>
<comment type="similarity">
    <text evidence="2">Belongs to the thioredoxin family.</text>
</comment>
<evidence type="ECO:0000256" key="1">
    <source>
        <dbReference type="ARBA" id="ARBA00003318"/>
    </source>
</evidence>
<gene>
    <name evidence="6" type="ORF">J2S39_000802</name>
</gene>
<comment type="function">
    <text evidence="1">Participates in various redox reactions through the reversible oxidation of its active center dithiol to a disulfide and catalyzes dithiol-disulfide exchange reactions.</text>
</comment>
<dbReference type="SUPFAM" id="SSF52833">
    <property type="entry name" value="Thioredoxin-like"/>
    <property type="match status" value="1"/>
</dbReference>
<evidence type="ECO:0000313" key="6">
    <source>
        <dbReference type="EMBL" id="MDR7329126.1"/>
    </source>
</evidence>
<name>A0ABU1ZW27_9CORY</name>